<sequence length="288" mass="32394">MAETVHRPLQSGCNGGGESVRKDYGSSKAYADEVRNWVGLTQMWMMEQQRNMLQNMRPMFPVVPQGQMVNFQQQNIGVPAGIAGRNGIARRIMFRIGLNGNGFEPQFQTIIQQEYQIPSFAKRVAAELIDFLLLFFVKLVLVYFLVELEVVDIDQYVKILSDDVDLSSLIDITQGLFHLELCAKVICGIIEAYCISFGLWSYPAGCTPGKYLMRIQVVSCINILPVPGNPTRIQVSRAPTVPFGNSLVRALIKNSIFNVLFPLNTLLYFFSYNRAVYDVVAKTIVVSF</sequence>
<organism evidence="1 2">
    <name type="scientific">Panagrolaimus sp. PS1159</name>
    <dbReference type="NCBI Taxonomy" id="55785"/>
    <lineage>
        <taxon>Eukaryota</taxon>
        <taxon>Metazoa</taxon>
        <taxon>Ecdysozoa</taxon>
        <taxon>Nematoda</taxon>
        <taxon>Chromadorea</taxon>
        <taxon>Rhabditida</taxon>
        <taxon>Tylenchina</taxon>
        <taxon>Panagrolaimomorpha</taxon>
        <taxon>Panagrolaimoidea</taxon>
        <taxon>Panagrolaimidae</taxon>
        <taxon>Panagrolaimus</taxon>
    </lineage>
</organism>
<dbReference type="WBParaSite" id="PS1159_v2.g24233.t1">
    <property type="protein sequence ID" value="PS1159_v2.g24233.t1"/>
    <property type="gene ID" value="PS1159_v2.g24233"/>
</dbReference>
<reference evidence="2" key="1">
    <citation type="submission" date="2022-11" db="UniProtKB">
        <authorList>
            <consortium name="WormBaseParasite"/>
        </authorList>
    </citation>
    <scope>IDENTIFICATION</scope>
</reference>
<protein>
    <submittedName>
        <fullName evidence="2">RDD domain-containing protein</fullName>
    </submittedName>
</protein>
<proteinExistence type="predicted"/>
<name>A0AC35G693_9BILA</name>
<accession>A0AC35G693</accession>
<dbReference type="Proteomes" id="UP000887580">
    <property type="component" value="Unplaced"/>
</dbReference>
<evidence type="ECO:0000313" key="2">
    <source>
        <dbReference type="WBParaSite" id="PS1159_v2.g24233.t1"/>
    </source>
</evidence>
<evidence type="ECO:0000313" key="1">
    <source>
        <dbReference type="Proteomes" id="UP000887580"/>
    </source>
</evidence>